<sequence length="486" mass="55103">MRSRRHPVPPPKTTTVASTPEQNGIKTPITIAHLNVRKKATGIRQWLLIDCTGQAQLVEAGKHTVMRRTGLPARDLRILDPILSYPSTVLGRERAIVINLEHIKAIITAHEVLLLNSKDPFVSPFADELQRRIMRHYCSIVSQDRITNSDDTDCRRNMYDFGEQKSTISQEVSDQEVKTDGTPSLNSQDGLKLLRFEFVALETCIEEACSSLDREARTLEREAHPALDKLTSKISTLNLERVRQIKSRLVTISGRVQKVRDELEHLLDDDEDMAEMYLTDKLQQQLENDSVTSVNEQDGMDEQVLHSDMGDRAPMEGEENIHEVNFQRMDSQQERYFGLNAVGRDSRATRNSMARNAVKHSDVEELEMLLEAYFVQIDGTMHKLSTLREYVDDTEDYINIMLDDKQNHLLQMGVILSTAGLIVNAFVVVVGAFGMNIDIDLFKGDTPAEKETGMHKFTWTVGGCTTGSIFLYIIAIAWCKNQRLLE</sequence>
<gene>
    <name evidence="4" type="ORF">QVD17_14549</name>
</gene>
<keyword evidence="2" id="KW-0406">Ion transport</keyword>
<feature type="region of interest" description="Disordered" evidence="3">
    <location>
        <begin position="1"/>
        <end position="22"/>
    </location>
</feature>
<accession>A0AAD8P434</accession>
<dbReference type="EMBL" id="JAUHHV010000003">
    <property type="protein sequence ID" value="KAK1431236.1"/>
    <property type="molecule type" value="Genomic_DNA"/>
</dbReference>
<dbReference type="AlphaFoldDB" id="A0AAD8P434"/>
<feature type="transmembrane region" description="Helical" evidence="2">
    <location>
        <begin position="414"/>
        <end position="437"/>
    </location>
</feature>
<dbReference type="Pfam" id="PF22099">
    <property type="entry name" value="MRS2-like"/>
    <property type="match status" value="3"/>
</dbReference>
<dbReference type="GO" id="GO:0016020">
    <property type="term" value="C:membrane"/>
    <property type="evidence" value="ECO:0007669"/>
    <property type="project" value="UniProtKB-SubCell"/>
</dbReference>
<evidence type="ECO:0000256" key="2">
    <source>
        <dbReference type="RuleBase" id="RU366041"/>
    </source>
</evidence>
<evidence type="ECO:0000313" key="4">
    <source>
        <dbReference type="EMBL" id="KAK1431236.1"/>
    </source>
</evidence>
<keyword evidence="2" id="KW-1133">Transmembrane helix</keyword>
<dbReference type="FunFam" id="2.40.128.330:FF:000001">
    <property type="entry name" value="Magnesium transporter MRS2-1"/>
    <property type="match status" value="1"/>
</dbReference>
<dbReference type="GO" id="GO:0015095">
    <property type="term" value="F:magnesium ion transmembrane transporter activity"/>
    <property type="evidence" value="ECO:0007669"/>
    <property type="project" value="TreeGrafter"/>
</dbReference>
<comment type="caution">
    <text evidence="4">The sequence shown here is derived from an EMBL/GenBank/DDBJ whole genome shotgun (WGS) entry which is preliminary data.</text>
</comment>
<keyword evidence="2" id="KW-0812">Transmembrane</keyword>
<dbReference type="PANTHER" id="PTHR13890:SF35">
    <property type="entry name" value="MAGNESIUM TRANSPORTER MRS2-3"/>
    <property type="match status" value="1"/>
</dbReference>
<dbReference type="Gene3D" id="1.20.58.340">
    <property type="entry name" value="Magnesium transport protein CorA, transmembrane region"/>
    <property type="match status" value="1"/>
</dbReference>
<comment type="similarity">
    <text evidence="1 2">Belongs to the CorA metal ion transporter (MIT) (TC 1.A.35.5) family.</text>
</comment>
<feature type="compositionally biased region" description="Polar residues" evidence="3">
    <location>
        <begin position="13"/>
        <end position="22"/>
    </location>
</feature>
<dbReference type="PANTHER" id="PTHR13890">
    <property type="entry name" value="RNA SPLICING PROTEIN MRS2, MITOCHONDRIAL"/>
    <property type="match status" value="1"/>
</dbReference>
<keyword evidence="5" id="KW-1185">Reference proteome</keyword>
<evidence type="ECO:0000256" key="1">
    <source>
        <dbReference type="ARBA" id="ARBA00007535"/>
    </source>
</evidence>
<protein>
    <recommendedName>
        <fullName evidence="2">Magnesium transporter</fullName>
    </recommendedName>
</protein>
<dbReference type="CDD" id="cd12823">
    <property type="entry name" value="Mrs2_Mfm1p-like"/>
    <property type="match status" value="1"/>
</dbReference>
<feature type="region of interest" description="Disordered" evidence="3">
    <location>
        <begin position="165"/>
        <end position="184"/>
    </location>
</feature>
<evidence type="ECO:0000256" key="3">
    <source>
        <dbReference type="SAM" id="MobiDB-lite"/>
    </source>
</evidence>
<name>A0AAD8P434_TARER</name>
<feature type="transmembrane region" description="Helical" evidence="2">
    <location>
        <begin position="457"/>
        <end position="479"/>
    </location>
</feature>
<comment type="function">
    <text evidence="2">Magnesium transporter that may mediate the influx of magnesium.</text>
</comment>
<keyword evidence="2" id="KW-0460">Magnesium</keyword>
<dbReference type="InterPro" id="IPR039204">
    <property type="entry name" value="MRS2-like"/>
</dbReference>
<keyword evidence="2" id="KW-0813">Transport</keyword>
<reference evidence="4" key="1">
    <citation type="journal article" date="2023" name="bioRxiv">
        <title>Improved chromosome-level genome assembly for marigold (Tagetes erecta).</title>
        <authorList>
            <person name="Jiang F."/>
            <person name="Yuan L."/>
            <person name="Wang S."/>
            <person name="Wang H."/>
            <person name="Xu D."/>
            <person name="Wang A."/>
            <person name="Fan W."/>
        </authorList>
    </citation>
    <scope>NUCLEOTIDE SEQUENCE</scope>
    <source>
        <strain evidence="4">WSJ</strain>
        <tissue evidence="4">Leaf</tissue>
    </source>
</reference>
<organism evidence="4 5">
    <name type="scientific">Tagetes erecta</name>
    <name type="common">African marigold</name>
    <dbReference type="NCBI Taxonomy" id="13708"/>
    <lineage>
        <taxon>Eukaryota</taxon>
        <taxon>Viridiplantae</taxon>
        <taxon>Streptophyta</taxon>
        <taxon>Embryophyta</taxon>
        <taxon>Tracheophyta</taxon>
        <taxon>Spermatophyta</taxon>
        <taxon>Magnoliopsida</taxon>
        <taxon>eudicotyledons</taxon>
        <taxon>Gunneridae</taxon>
        <taxon>Pentapetalae</taxon>
        <taxon>asterids</taxon>
        <taxon>campanulids</taxon>
        <taxon>Asterales</taxon>
        <taxon>Asteraceae</taxon>
        <taxon>Asteroideae</taxon>
        <taxon>Heliantheae alliance</taxon>
        <taxon>Tageteae</taxon>
        <taxon>Tagetes</taxon>
    </lineage>
</organism>
<dbReference type="Gene3D" id="2.40.128.330">
    <property type="match status" value="1"/>
</dbReference>
<proteinExistence type="inferred from homology"/>
<evidence type="ECO:0000313" key="5">
    <source>
        <dbReference type="Proteomes" id="UP001229421"/>
    </source>
</evidence>
<dbReference type="Proteomes" id="UP001229421">
    <property type="component" value="Unassembled WGS sequence"/>
</dbReference>
<comment type="subcellular location">
    <subcellularLocation>
        <location evidence="2">Membrane</location>
        <topology evidence="2">Multi-pass membrane protein</topology>
    </subcellularLocation>
</comment>
<keyword evidence="2" id="KW-0472">Membrane</keyword>